<dbReference type="InterPro" id="IPR013736">
    <property type="entry name" value="Xaa-Pro_dipept_C"/>
</dbReference>
<evidence type="ECO:0000256" key="3">
    <source>
        <dbReference type="SAM" id="SignalP"/>
    </source>
</evidence>
<dbReference type="SMART" id="SM00939">
    <property type="entry name" value="PepX_C"/>
    <property type="match status" value="1"/>
</dbReference>
<dbReference type="Pfam" id="PF08530">
    <property type="entry name" value="PepX_C"/>
    <property type="match status" value="1"/>
</dbReference>
<sequence>MGYRSLAVAAAALSFALPLAVSAVAQTPAHRPGGALVSPEQAGRPYTRTEAMVPMRDGVKLHLVILRPQGSEASGEPLPILMTRTPYGANGSSDGVNRSKPELAQSGYIFVYGDIRGKYGSEGQFVMNRPIVHTIGDRANPKLVDESSDTYDTVEWMLKNLPNNNGRVGVLGVSYPGFLAMMAGIDHHPAVKSISPQAPMTDIWLGDDFFHNGAFRQTYGYDYVLQLERAKDDQRVSYEGDTYDYFLKQGNFANAAADAKMTELPTAKRFLAEPEYSPFWKAMAVESRLGKPEVPTLETGGWWDQEDMWGTQAEYAALRPHEDPNDPQHKVFLALGPWNHGGWGSPSNKLGAIDFGEPTGVEYRKTIEAPFFELYLKDKKGFALEDTASFRTGSNQWQHYAQWPPKAGFKPAKLYLGENNTLGFSAPKASYMAKYVSDPANPIPYRERPIQSTYGQNSTWRTWLVSDQRFVTKRPDQASFTSPALDRDTTVTGDIVADIFAATSGSDGDWVVKLIDVYPDDAPGGMGGYQLMVVDEIFRGRYRKSFEKPEAIKPGAVEEYKWSLHGADHTFLKGHKMMVQVQSTWFPLYDRNPQTFVPNIMSAPLSSYKPATITVYATPKYPSHLDVLRPEDEAKASNDVDTEQSSGQK</sequence>
<organism evidence="5 6">
    <name type="scientific">Terriglobus roseus</name>
    <dbReference type="NCBI Taxonomy" id="392734"/>
    <lineage>
        <taxon>Bacteria</taxon>
        <taxon>Pseudomonadati</taxon>
        <taxon>Acidobacteriota</taxon>
        <taxon>Terriglobia</taxon>
        <taxon>Terriglobales</taxon>
        <taxon>Acidobacteriaceae</taxon>
        <taxon>Terriglobus</taxon>
    </lineage>
</organism>
<evidence type="ECO:0000256" key="1">
    <source>
        <dbReference type="ARBA" id="ARBA00022801"/>
    </source>
</evidence>
<feature type="region of interest" description="Disordered" evidence="2">
    <location>
        <begin position="629"/>
        <end position="649"/>
    </location>
</feature>
<dbReference type="InterPro" id="IPR029058">
    <property type="entry name" value="AB_hydrolase_fold"/>
</dbReference>
<dbReference type="AlphaFoldDB" id="A0A1H4JIN4"/>
<dbReference type="Gene3D" id="1.10.3020.10">
    <property type="entry name" value="alpha-amino acid ester hydrolase ( Helical cap domain)"/>
    <property type="match status" value="1"/>
</dbReference>
<proteinExistence type="predicted"/>
<feature type="compositionally biased region" description="Basic and acidic residues" evidence="2">
    <location>
        <begin position="629"/>
        <end position="638"/>
    </location>
</feature>
<evidence type="ECO:0000313" key="5">
    <source>
        <dbReference type="EMBL" id="SEB45482.1"/>
    </source>
</evidence>
<dbReference type="EMBL" id="FNSD01000001">
    <property type="protein sequence ID" value="SEB45482.1"/>
    <property type="molecule type" value="Genomic_DNA"/>
</dbReference>
<dbReference type="InterPro" id="IPR000383">
    <property type="entry name" value="Xaa-Pro-like_dom"/>
</dbReference>
<dbReference type="SUPFAM" id="SSF49785">
    <property type="entry name" value="Galactose-binding domain-like"/>
    <property type="match status" value="1"/>
</dbReference>
<dbReference type="Gene3D" id="2.60.120.260">
    <property type="entry name" value="Galactose-binding domain-like"/>
    <property type="match status" value="1"/>
</dbReference>
<dbReference type="Proteomes" id="UP000182409">
    <property type="component" value="Unassembled WGS sequence"/>
</dbReference>
<reference evidence="5 6" key="1">
    <citation type="submission" date="2016-10" db="EMBL/GenBank/DDBJ databases">
        <authorList>
            <person name="de Groot N.N."/>
        </authorList>
    </citation>
    <scope>NUCLEOTIDE SEQUENCE [LARGE SCALE GENOMIC DNA]</scope>
    <source>
        <strain evidence="5 6">AB35.6</strain>
    </source>
</reference>
<evidence type="ECO:0000313" key="6">
    <source>
        <dbReference type="Proteomes" id="UP000182409"/>
    </source>
</evidence>
<protein>
    <recommendedName>
        <fullName evidence="4">Xaa-Pro dipeptidyl-peptidase C-terminal domain-containing protein</fullName>
    </recommendedName>
</protein>
<name>A0A1H4JIN4_9BACT</name>
<dbReference type="Gene3D" id="3.40.50.1820">
    <property type="entry name" value="alpha/beta hydrolase"/>
    <property type="match status" value="1"/>
</dbReference>
<dbReference type="OrthoDB" id="319764at2"/>
<feature type="chain" id="PRO_5010336397" description="Xaa-Pro dipeptidyl-peptidase C-terminal domain-containing protein" evidence="3">
    <location>
        <begin position="26"/>
        <end position="649"/>
    </location>
</feature>
<gene>
    <name evidence="5" type="ORF">SAMN05443244_0608</name>
</gene>
<dbReference type="GO" id="GO:0008239">
    <property type="term" value="F:dipeptidyl-peptidase activity"/>
    <property type="evidence" value="ECO:0007669"/>
    <property type="project" value="InterPro"/>
</dbReference>
<dbReference type="InterPro" id="IPR008979">
    <property type="entry name" value="Galactose-bd-like_sf"/>
</dbReference>
<dbReference type="SUPFAM" id="SSF53474">
    <property type="entry name" value="alpha/beta-Hydrolases"/>
    <property type="match status" value="1"/>
</dbReference>
<dbReference type="InterPro" id="IPR005674">
    <property type="entry name" value="CocE/Ser_esterase"/>
</dbReference>
<dbReference type="Pfam" id="PF02129">
    <property type="entry name" value="Peptidase_S15"/>
    <property type="match status" value="1"/>
</dbReference>
<evidence type="ECO:0000256" key="2">
    <source>
        <dbReference type="SAM" id="MobiDB-lite"/>
    </source>
</evidence>
<evidence type="ECO:0000259" key="4">
    <source>
        <dbReference type="SMART" id="SM00939"/>
    </source>
</evidence>
<feature type="signal peptide" evidence="3">
    <location>
        <begin position="1"/>
        <end position="25"/>
    </location>
</feature>
<keyword evidence="1" id="KW-0378">Hydrolase</keyword>
<accession>A0A1H4JIN4</accession>
<keyword evidence="3" id="KW-0732">Signal</keyword>
<dbReference type="NCBIfam" id="TIGR00976">
    <property type="entry name" value="CocE_NonD"/>
    <property type="match status" value="1"/>
</dbReference>
<dbReference type="RefSeq" id="WP_074652287.1">
    <property type="nucleotide sequence ID" value="NZ_FNSD01000001.1"/>
</dbReference>
<feature type="domain" description="Xaa-Pro dipeptidyl-peptidase C-terminal" evidence="4">
    <location>
        <begin position="369"/>
        <end position="626"/>
    </location>
</feature>